<comment type="caution">
    <text evidence="2">The sequence shown here is derived from an EMBL/GenBank/DDBJ whole genome shotgun (WGS) entry which is preliminary data.</text>
</comment>
<feature type="region of interest" description="Disordered" evidence="1">
    <location>
        <begin position="218"/>
        <end position="237"/>
    </location>
</feature>
<organism evidence="2 3">
    <name type="scientific">Solanum pinnatisectum</name>
    <name type="common">tansyleaf nightshade</name>
    <dbReference type="NCBI Taxonomy" id="50273"/>
    <lineage>
        <taxon>Eukaryota</taxon>
        <taxon>Viridiplantae</taxon>
        <taxon>Streptophyta</taxon>
        <taxon>Embryophyta</taxon>
        <taxon>Tracheophyta</taxon>
        <taxon>Spermatophyta</taxon>
        <taxon>Magnoliopsida</taxon>
        <taxon>eudicotyledons</taxon>
        <taxon>Gunneridae</taxon>
        <taxon>Pentapetalae</taxon>
        <taxon>asterids</taxon>
        <taxon>lamiids</taxon>
        <taxon>Solanales</taxon>
        <taxon>Solanaceae</taxon>
        <taxon>Solanoideae</taxon>
        <taxon>Solaneae</taxon>
        <taxon>Solanum</taxon>
    </lineage>
</organism>
<accession>A0AAV9LEK4</accession>
<protein>
    <recommendedName>
        <fullName evidence="4">Integrase core domain containing protein</fullName>
    </recommendedName>
</protein>
<feature type="compositionally biased region" description="Low complexity" evidence="1">
    <location>
        <begin position="224"/>
        <end position="233"/>
    </location>
</feature>
<dbReference type="EMBL" id="JAWPEI010000006">
    <property type="protein sequence ID" value="KAK4724150.1"/>
    <property type="molecule type" value="Genomic_DNA"/>
</dbReference>
<evidence type="ECO:0008006" key="4">
    <source>
        <dbReference type="Google" id="ProtNLM"/>
    </source>
</evidence>
<sequence>MNNQGVHENPIREGLEDGVELQPLGVVNVPAQVHGGNLIGNAKRLQNSSALRYREHYKADYDATTLDGPIVLPPLPPGHTFVVTNSLIQMFTVRGLFAGLASEDPYAHMAKLSSVCKSCVGRLELDMDIIGLRAFPLSRLEMLLSAEKVNAVNYLTTSPPPLVEEYYYEEDVNLVNDQAGVFRTNAQGSNLDNWCQGQGNQGRNYGSFNSEGNYVRDGNHNHDNNYNQNNYGNKNDKVGPYVPSSNREGGNSMSHIEDMMQKMMKRSDATNENVKEMQNDLFGIGQKVDAHAVSIKQLKQQFSQLSTTVNPRQLGTLPSNTIQNPKNDGHCMSVTTHGGNQAIDPSMSSEVERVIEKDEDEIKVTEIPKNDTENKVEVTQKVVPMPRPPPPFPQRLVKKTEEGKYRRFITMLK</sequence>
<dbReference type="Proteomes" id="UP001311915">
    <property type="component" value="Unassembled WGS sequence"/>
</dbReference>
<evidence type="ECO:0000313" key="3">
    <source>
        <dbReference type="Proteomes" id="UP001311915"/>
    </source>
</evidence>
<proteinExistence type="predicted"/>
<evidence type="ECO:0000256" key="1">
    <source>
        <dbReference type="SAM" id="MobiDB-lite"/>
    </source>
</evidence>
<evidence type="ECO:0000313" key="2">
    <source>
        <dbReference type="EMBL" id="KAK4724150.1"/>
    </source>
</evidence>
<keyword evidence="3" id="KW-1185">Reference proteome</keyword>
<reference evidence="2 3" key="1">
    <citation type="submission" date="2023-10" db="EMBL/GenBank/DDBJ databases">
        <title>Genome-Wide Identification Analysis in wild type Solanum Pinnatisectum Reveals Some Genes Defensing Phytophthora Infestans.</title>
        <authorList>
            <person name="Sun C."/>
        </authorList>
    </citation>
    <scope>NUCLEOTIDE SEQUENCE [LARGE SCALE GENOMIC DNA]</scope>
    <source>
        <strain evidence="2">LQN</strain>
        <tissue evidence="2">Leaf</tissue>
    </source>
</reference>
<name>A0AAV9LEK4_9SOLN</name>
<gene>
    <name evidence="2" type="ORF">R3W88_026929</name>
</gene>
<dbReference type="AlphaFoldDB" id="A0AAV9LEK4"/>